<accession>A0A8C4T117</accession>
<dbReference type="Gene3D" id="2.60.40.10">
    <property type="entry name" value="Immunoglobulins"/>
    <property type="match status" value="1"/>
</dbReference>
<reference evidence="1" key="2">
    <citation type="submission" date="2025-08" db="UniProtKB">
        <authorList>
            <consortium name="Ensembl"/>
        </authorList>
    </citation>
    <scope>IDENTIFICATION</scope>
</reference>
<evidence type="ECO:0000313" key="1">
    <source>
        <dbReference type="Ensembl" id="ENSECRP00000024590.1"/>
    </source>
</evidence>
<dbReference type="GeneTree" id="ENSGT00430000031142"/>
<sequence>MYIYLSVCLFKKLQLPQESKTFCLALAQKPRQKLGYHLGNPMYFWNCERKIARLYRQESNDPLYVNMIGTCHSEQIKPGILKPQHIDLYQINMARGLTYYPPDDLSTMLSEKKLTLDQMGALLQKQHLKDWPFSFSWQPPLIHPLAEYFNDTFSSTDSSLPPHVSIDVQEFVFSSATQSCPFSMTNHTMGKVSIAWVCTANSVFTISPQACDIPPLKSTAFRVTFTPDKTNALYGAELECFASYKYCTLCCVTRSTLPIQILSNFLSLTPVLAWCNTLMSVNQQLSSGNIIQKSFDIF</sequence>
<protein>
    <submittedName>
        <fullName evidence="1">Uncharacterized protein</fullName>
    </submittedName>
</protein>
<gene>
    <name evidence="1" type="primary">cfap65</name>
</gene>
<dbReference type="GO" id="GO:0007288">
    <property type="term" value="P:sperm axoneme assembly"/>
    <property type="evidence" value="ECO:0007669"/>
    <property type="project" value="TreeGrafter"/>
</dbReference>
<reference evidence="1" key="1">
    <citation type="submission" date="2021-06" db="EMBL/GenBank/DDBJ databases">
        <authorList>
            <consortium name="Wellcome Sanger Institute Data Sharing"/>
        </authorList>
    </citation>
    <scope>NUCLEOTIDE SEQUENCE [LARGE SCALE GENOMIC DNA]</scope>
</reference>
<keyword evidence="2" id="KW-1185">Reference proteome</keyword>
<dbReference type="PANTHER" id="PTHR46127">
    <property type="entry name" value="CILIA- AND FLAGELLA-ASSOCIATED PROTEIN 65"/>
    <property type="match status" value="1"/>
</dbReference>
<proteinExistence type="predicted"/>
<dbReference type="Ensembl" id="ENSECRT00000025125.1">
    <property type="protein sequence ID" value="ENSECRP00000024590.1"/>
    <property type="gene ID" value="ENSECRG00000016361.1"/>
</dbReference>
<dbReference type="GO" id="GO:0005737">
    <property type="term" value="C:cytoplasm"/>
    <property type="evidence" value="ECO:0007669"/>
    <property type="project" value="TreeGrafter"/>
</dbReference>
<name>A0A8C4T117_ERPCA</name>
<dbReference type="Proteomes" id="UP000694620">
    <property type="component" value="Chromosome 8"/>
</dbReference>
<dbReference type="InterPro" id="IPR052614">
    <property type="entry name" value="CFAP65"/>
</dbReference>
<evidence type="ECO:0000313" key="2">
    <source>
        <dbReference type="Proteomes" id="UP000694620"/>
    </source>
</evidence>
<dbReference type="InterPro" id="IPR013783">
    <property type="entry name" value="Ig-like_fold"/>
</dbReference>
<organism evidence="1 2">
    <name type="scientific">Erpetoichthys calabaricus</name>
    <name type="common">Rope fish</name>
    <name type="synonym">Calamoichthys calabaricus</name>
    <dbReference type="NCBI Taxonomy" id="27687"/>
    <lineage>
        <taxon>Eukaryota</taxon>
        <taxon>Metazoa</taxon>
        <taxon>Chordata</taxon>
        <taxon>Craniata</taxon>
        <taxon>Vertebrata</taxon>
        <taxon>Euteleostomi</taxon>
        <taxon>Actinopterygii</taxon>
        <taxon>Polypteriformes</taxon>
        <taxon>Polypteridae</taxon>
        <taxon>Erpetoichthys</taxon>
    </lineage>
</organism>
<dbReference type="AlphaFoldDB" id="A0A8C4T117"/>
<reference evidence="1" key="3">
    <citation type="submission" date="2025-09" db="UniProtKB">
        <authorList>
            <consortium name="Ensembl"/>
        </authorList>
    </citation>
    <scope>IDENTIFICATION</scope>
</reference>
<dbReference type="GO" id="GO:0036126">
    <property type="term" value="C:sperm flagellum"/>
    <property type="evidence" value="ECO:0007669"/>
    <property type="project" value="TreeGrafter"/>
</dbReference>
<dbReference type="InterPro" id="IPR008962">
    <property type="entry name" value="PapD-like_sf"/>
</dbReference>
<dbReference type="PANTHER" id="PTHR46127:SF1">
    <property type="entry name" value="CILIA- AND FLAGELLA-ASSOCIATED PROTEIN 65"/>
    <property type="match status" value="1"/>
</dbReference>
<dbReference type="SUPFAM" id="SSF49354">
    <property type="entry name" value="PapD-like"/>
    <property type="match status" value="1"/>
</dbReference>